<dbReference type="EC" id="7.2.1.1" evidence="8"/>
<name>A0A437QD85_9GAMM</name>
<keyword evidence="3 8" id="KW-0520">NAD</keyword>
<dbReference type="Pfam" id="PF24836">
    <property type="entry name" value="NQRA_2nd"/>
    <property type="match status" value="1"/>
</dbReference>
<evidence type="ECO:0000256" key="7">
    <source>
        <dbReference type="ARBA" id="ARBA00023201"/>
    </source>
</evidence>
<dbReference type="Pfam" id="PF05896">
    <property type="entry name" value="NQRA_N"/>
    <property type="match status" value="1"/>
</dbReference>
<feature type="domain" description="NqrA second alpha/beta" evidence="11">
    <location>
        <begin position="115"/>
        <end position="257"/>
    </location>
</feature>
<dbReference type="NCBIfam" id="TIGR01936">
    <property type="entry name" value="nqrA"/>
    <property type="match status" value="1"/>
</dbReference>
<proteinExistence type="inferred from homology"/>
<evidence type="ECO:0000256" key="3">
    <source>
        <dbReference type="ARBA" id="ARBA00023027"/>
    </source>
</evidence>
<keyword evidence="5 8" id="KW-0406">Ion transport</keyword>
<evidence type="ECO:0000313" key="13">
    <source>
        <dbReference type="Proteomes" id="UP000282818"/>
    </source>
</evidence>
<comment type="function">
    <text evidence="8">NQR complex catalyzes the reduction of ubiquinone-1 to ubiquinol by two successive reactions, coupled with the transport of Na(+) ions from the cytoplasm to the periplasm. NqrA to NqrE are probably involved in the second step, the conversion of ubisemiquinone to ubiquinol.</text>
</comment>
<dbReference type="InterPro" id="IPR056148">
    <property type="entry name" value="NQRA_2nd"/>
</dbReference>
<keyword evidence="7 8" id="KW-0739">Sodium transport</keyword>
<dbReference type="GO" id="GO:0006814">
    <property type="term" value="P:sodium ion transport"/>
    <property type="evidence" value="ECO:0007669"/>
    <property type="project" value="UniProtKB-UniRule"/>
</dbReference>
<dbReference type="InterPro" id="IPR022615">
    <property type="entry name" value="NqrA_C_domain"/>
</dbReference>
<dbReference type="HAMAP" id="MF_00425">
    <property type="entry name" value="NqrA"/>
    <property type="match status" value="1"/>
</dbReference>
<evidence type="ECO:0000313" key="12">
    <source>
        <dbReference type="EMBL" id="RVU32500.1"/>
    </source>
</evidence>
<evidence type="ECO:0000259" key="11">
    <source>
        <dbReference type="Pfam" id="PF24836"/>
    </source>
</evidence>
<dbReference type="NCBIfam" id="NF003759">
    <property type="entry name" value="PRK05352.1-2"/>
    <property type="match status" value="1"/>
</dbReference>
<evidence type="ECO:0000256" key="8">
    <source>
        <dbReference type="HAMAP-Rule" id="MF_00425"/>
    </source>
</evidence>
<evidence type="ECO:0000259" key="10">
    <source>
        <dbReference type="Pfam" id="PF11973"/>
    </source>
</evidence>
<accession>A0A437QD85</accession>
<evidence type="ECO:0000256" key="4">
    <source>
        <dbReference type="ARBA" id="ARBA00023053"/>
    </source>
</evidence>
<evidence type="ECO:0000259" key="9">
    <source>
        <dbReference type="Pfam" id="PF05896"/>
    </source>
</evidence>
<comment type="similarity">
    <text evidence="8">Belongs to the NqrA family.</text>
</comment>
<feature type="domain" description="NqrA N-terminal barrel-sandwich hybrid" evidence="9">
    <location>
        <begin position="2"/>
        <end position="96"/>
    </location>
</feature>
<keyword evidence="2 8" id="KW-1278">Translocase</keyword>
<keyword evidence="4 8" id="KW-0915">Sodium</keyword>
<keyword evidence="13" id="KW-1185">Reference proteome</keyword>
<dbReference type="Proteomes" id="UP000282818">
    <property type="component" value="Unassembled WGS sequence"/>
</dbReference>
<dbReference type="Pfam" id="PF11973">
    <property type="entry name" value="NQRA_SLBB"/>
    <property type="match status" value="1"/>
</dbReference>
<comment type="subunit">
    <text evidence="8">Composed of six subunits; NqrA, NqrB, NqrC, NqrD, NqrE and NqrF.</text>
</comment>
<sequence>MIKIKKGLDLPITGAPEQAVSAATSVVRSVAVCGPDYVGCKPTMAVKVGDRVKLGQVIFSDKKTEGVHYTAPGAGIVKEINRGERRRLLSVVIELDAEEEAVEFAKVDAAQLDALEREQVVAQLSESGLWAALRTRPFSRVPATDNTPSSIFVTAIDTNPLAGDPALFVAAYSEDFKNGLRLLTKLTDKAVYLCKAPNADIPSVEGVTVEEFEGKHPAGNAGTHIHYLDPVSQAKTVWTIGYQDVVAFGKLFTEGRIFTERFVAVAGPQVDKPAILKTRLGASLDDLTSGLLKGDNNRVISGSVWNGRKAAGALAYLGRYSTQVSVLEEGDKREFMGWLTPGANKFSILNIFTSSMSSSKTFNFTTTTNGSERAMVPVGQFEEVMPLDILPTQLLRALVTGDIVTAMQLGCLELDEEDLALCTFACPGKYEYGPILRDNLTRIEKEA</sequence>
<evidence type="ECO:0000256" key="2">
    <source>
        <dbReference type="ARBA" id="ARBA00022967"/>
    </source>
</evidence>
<protein>
    <recommendedName>
        <fullName evidence="8">Na(+)-translocating NADH-quinone reductase subunit A</fullName>
        <shortName evidence="8">Na(+)-NQR subunit A</shortName>
        <shortName evidence="8">Na(+)-translocating NQR subunit A</shortName>
        <ecNumber evidence="8">7.2.1.1</ecNumber>
    </recommendedName>
    <alternativeName>
        <fullName evidence="8">NQR complex subunit A</fullName>
    </alternativeName>
    <alternativeName>
        <fullName evidence="8">NQR-1 subunit A</fullName>
    </alternativeName>
</protein>
<reference evidence="12 13" key="1">
    <citation type="submission" date="2019-01" db="EMBL/GenBank/DDBJ databases">
        <authorList>
            <person name="Chen W.-M."/>
        </authorList>
    </citation>
    <scope>NUCLEOTIDE SEQUENCE [LARGE SCALE GENOMIC DNA]</scope>
    <source>
        <strain evidence="12 13">HPM-16</strain>
    </source>
</reference>
<organism evidence="12 13">
    <name type="scientific">Neptunomonas marina</name>
    <dbReference type="NCBI Taxonomy" id="1815562"/>
    <lineage>
        <taxon>Bacteria</taxon>
        <taxon>Pseudomonadati</taxon>
        <taxon>Pseudomonadota</taxon>
        <taxon>Gammaproteobacteria</taxon>
        <taxon>Oceanospirillales</taxon>
        <taxon>Oceanospirillaceae</taxon>
        <taxon>Neptunomonas</taxon>
    </lineage>
</organism>
<feature type="domain" description="Na(+)-translocating NADH-quinone reductase subunit A C-terminal" evidence="10">
    <location>
        <begin position="263"/>
        <end position="310"/>
    </location>
</feature>
<dbReference type="PANTHER" id="PTHR37839">
    <property type="entry name" value="NA(+)-TRANSLOCATING NADH-QUINONE REDUCTASE SUBUNIT A"/>
    <property type="match status" value="1"/>
</dbReference>
<comment type="caution">
    <text evidence="12">The sequence shown here is derived from an EMBL/GenBank/DDBJ whole genome shotgun (WGS) entry which is preliminary data.</text>
</comment>
<evidence type="ECO:0000256" key="5">
    <source>
        <dbReference type="ARBA" id="ARBA00023065"/>
    </source>
</evidence>
<dbReference type="EMBL" id="SACQ01000001">
    <property type="protein sequence ID" value="RVU32500.1"/>
    <property type="molecule type" value="Genomic_DNA"/>
</dbReference>
<dbReference type="InterPro" id="IPR056147">
    <property type="entry name" value="NQRA_N"/>
</dbReference>
<dbReference type="RefSeq" id="WP_127692669.1">
    <property type="nucleotide sequence ID" value="NZ_SACQ01000001.1"/>
</dbReference>
<keyword evidence="1 8" id="KW-0813">Transport</keyword>
<dbReference type="InterPro" id="IPR008703">
    <property type="entry name" value="NqrA"/>
</dbReference>
<evidence type="ECO:0000256" key="1">
    <source>
        <dbReference type="ARBA" id="ARBA00022448"/>
    </source>
</evidence>
<dbReference type="GO" id="GO:0016655">
    <property type="term" value="F:oxidoreductase activity, acting on NAD(P)H, quinone or similar compound as acceptor"/>
    <property type="evidence" value="ECO:0007669"/>
    <property type="project" value="UniProtKB-UniRule"/>
</dbReference>
<dbReference type="AlphaFoldDB" id="A0A437QD85"/>
<gene>
    <name evidence="8" type="primary">nqrA</name>
    <name evidence="12" type="ORF">EOE65_02290</name>
</gene>
<evidence type="ECO:0000256" key="6">
    <source>
        <dbReference type="ARBA" id="ARBA00023075"/>
    </source>
</evidence>
<keyword evidence="6 8" id="KW-0830">Ubiquinone</keyword>
<comment type="catalytic activity">
    <reaction evidence="8">
        <text>a ubiquinone + n Na(+)(in) + NADH + H(+) = a ubiquinol + n Na(+)(out) + NAD(+)</text>
        <dbReference type="Rhea" id="RHEA:47748"/>
        <dbReference type="Rhea" id="RHEA-COMP:9565"/>
        <dbReference type="Rhea" id="RHEA-COMP:9566"/>
        <dbReference type="ChEBI" id="CHEBI:15378"/>
        <dbReference type="ChEBI" id="CHEBI:16389"/>
        <dbReference type="ChEBI" id="CHEBI:17976"/>
        <dbReference type="ChEBI" id="CHEBI:29101"/>
        <dbReference type="ChEBI" id="CHEBI:57540"/>
        <dbReference type="ChEBI" id="CHEBI:57945"/>
        <dbReference type="EC" id="7.2.1.1"/>
    </reaction>
</comment>
<dbReference type="PANTHER" id="PTHR37839:SF1">
    <property type="entry name" value="NA(+)-TRANSLOCATING NADH-QUINONE REDUCTASE SUBUNIT A"/>
    <property type="match status" value="1"/>
</dbReference>